<dbReference type="Gene3D" id="1.10.3290.10">
    <property type="entry name" value="Fido-like domain"/>
    <property type="match status" value="1"/>
</dbReference>
<dbReference type="InterPro" id="IPR036597">
    <property type="entry name" value="Fido-like_dom_sf"/>
</dbReference>
<gene>
    <name evidence="1" type="ORF">LCGC14_2030320</name>
</gene>
<protein>
    <submittedName>
        <fullName evidence="1">Uncharacterized protein</fullName>
    </submittedName>
</protein>
<sequence length="238" mass="27379">MKIPEKAPDWQEIYKGLPPKKHGDIILGLRKKLKKAESEYLYWDKVKYLPMDADIKPEEVWAVIKYSRQAGRQVVPLLDTDGSNYFTYSIPSFSQKTLHMIDRGMEKVLKGQTTKEYQLRSIMEEAIASSQIEGAETTRAVAKEMLRSGRKARDHGEKMILNNYKTITKLKEFTDQPLSAETIKAIHRSMTDNTLKDPAWEGTYRDDENAKEEDKVKVYTPEGAFAHTASFFRDRVPG</sequence>
<name>A0A0F9EUW6_9ZZZZ</name>
<dbReference type="EMBL" id="LAZR01023620">
    <property type="protein sequence ID" value="KKL77893.1"/>
    <property type="molecule type" value="Genomic_DNA"/>
</dbReference>
<organism evidence="1">
    <name type="scientific">marine sediment metagenome</name>
    <dbReference type="NCBI Taxonomy" id="412755"/>
    <lineage>
        <taxon>unclassified sequences</taxon>
        <taxon>metagenomes</taxon>
        <taxon>ecological metagenomes</taxon>
    </lineage>
</organism>
<accession>A0A0F9EUW6</accession>
<comment type="caution">
    <text evidence="1">The sequence shown here is derived from an EMBL/GenBank/DDBJ whole genome shotgun (WGS) entry which is preliminary data.</text>
</comment>
<evidence type="ECO:0000313" key="1">
    <source>
        <dbReference type="EMBL" id="KKL77893.1"/>
    </source>
</evidence>
<proteinExistence type="predicted"/>
<reference evidence="1" key="1">
    <citation type="journal article" date="2015" name="Nature">
        <title>Complex archaea that bridge the gap between prokaryotes and eukaryotes.</title>
        <authorList>
            <person name="Spang A."/>
            <person name="Saw J.H."/>
            <person name="Jorgensen S.L."/>
            <person name="Zaremba-Niedzwiedzka K."/>
            <person name="Martijn J."/>
            <person name="Lind A.E."/>
            <person name="van Eijk R."/>
            <person name="Schleper C."/>
            <person name="Guy L."/>
            <person name="Ettema T.J."/>
        </authorList>
    </citation>
    <scope>NUCLEOTIDE SEQUENCE</scope>
</reference>
<dbReference type="AlphaFoldDB" id="A0A0F9EUW6"/>